<dbReference type="InParanoid" id="I1CQ80"/>
<gene>
    <name evidence="1" type="ORF">RO3G_15321</name>
</gene>
<reference evidence="1 2" key="1">
    <citation type="journal article" date="2009" name="PLoS Genet.">
        <title>Genomic analysis of the basal lineage fungus Rhizopus oryzae reveals a whole-genome duplication.</title>
        <authorList>
            <person name="Ma L.-J."/>
            <person name="Ibrahim A.S."/>
            <person name="Skory C."/>
            <person name="Grabherr M.G."/>
            <person name="Burger G."/>
            <person name="Butler M."/>
            <person name="Elias M."/>
            <person name="Idnurm A."/>
            <person name="Lang B.F."/>
            <person name="Sone T."/>
            <person name="Abe A."/>
            <person name="Calvo S.E."/>
            <person name="Corrochano L.M."/>
            <person name="Engels R."/>
            <person name="Fu J."/>
            <person name="Hansberg W."/>
            <person name="Kim J.-M."/>
            <person name="Kodira C.D."/>
            <person name="Koehrsen M.J."/>
            <person name="Liu B."/>
            <person name="Miranda-Saavedra D."/>
            <person name="O'Leary S."/>
            <person name="Ortiz-Castellanos L."/>
            <person name="Poulter R."/>
            <person name="Rodriguez-Romero J."/>
            <person name="Ruiz-Herrera J."/>
            <person name="Shen Y.-Q."/>
            <person name="Zeng Q."/>
            <person name="Galagan J."/>
            <person name="Birren B.W."/>
            <person name="Cuomo C.A."/>
            <person name="Wickes B.L."/>
        </authorList>
    </citation>
    <scope>NUCLEOTIDE SEQUENCE [LARGE SCALE GENOMIC DNA]</scope>
    <source>
        <strain evidence="2">RA 99-880 / ATCC MYA-4621 / FGSC 9543 / NRRL 43880</strain>
    </source>
</reference>
<dbReference type="AlphaFoldDB" id="I1CQ80"/>
<protein>
    <submittedName>
        <fullName evidence="1">Uncharacterized protein</fullName>
    </submittedName>
</protein>
<accession>I1CQ80</accession>
<name>I1CQ80_RHIO9</name>
<dbReference type="VEuPathDB" id="FungiDB:RO3G_15321"/>
<dbReference type="Proteomes" id="UP000009138">
    <property type="component" value="Unassembled WGS sequence"/>
</dbReference>
<dbReference type="GeneID" id="93622286"/>
<sequence length="61" mass="7196">MLSSLLSQLTIHSTTERLQVMTSCSIFGSFLKQSQKWPFLSLHLEFFLFRYMDTYVYSSYG</sequence>
<evidence type="ECO:0000313" key="1">
    <source>
        <dbReference type="EMBL" id="EIE90610.1"/>
    </source>
</evidence>
<organism evidence="1 2">
    <name type="scientific">Rhizopus delemar (strain RA 99-880 / ATCC MYA-4621 / FGSC 9543 / NRRL 43880)</name>
    <name type="common">Mucormycosis agent</name>
    <name type="synonym">Rhizopus arrhizus var. delemar</name>
    <dbReference type="NCBI Taxonomy" id="246409"/>
    <lineage>
        <taxon>Eukaryota</taxon>
        <taxon>Fungi</taxon>
        <taxon>Fungi incertae sedis</taxon>
        <taxon>Mucoromycota</taxon>
        <taxon>Mucoromycotina</taxon>
        <taxon>Mucoromycetes</taxon>
        <taxon>Mucorales</taxon>
        <taxon>Mucorineae</taxon>
        <taxon>Rhizopodaceae</taxon>
        <taxon>Rhizopus</taxon>
    </lineage>
</organism>
<keyword evidence="2" id="KW-1185">Reference proteome</keyword>
<evidence type="ECO:0000313" key="2">
    <source>
        <dbReference type="Proteomes" id="UP000009138"/>
    </source>
</evidence>
<proteinExistence type="predicted"/>
<dbReference type="RefSeq" id="XP_067526006.1">
    <property type="nucleotide sequence ID" value="XM_067669905.1"/>
</dbReference>
<dbReference type="EMBL" id="CH476747">
    <property type="protein sequence ID" value="EIE90610.1"/>
    <property type="molecule type" value="Genomic_DNA"/>
</dbReference>